<name>A0A8N5I4E3_GEOFO</name>
<keyword evidence="3 4" id="KW-0472">Membrane</keyword>
<dbReference type="Gene3D" id="3.30.479.30">
    <property type="entry name" value="Band 7 domain"/>
    <property type="match status" value="1"/>
</dbReference>
<evidence type="ECO:0000313" key="8">
    <source>
        <dbReference type="RefSeq" id="XP_030921203.1"/>
    </source>
</evidence>
<dbReference type="CDD" id="cd03399">
    <property type="entry name" value="SPFH_flotillin"/>
    <property type="match status" value="1"/>
</dbReference>
<dbReference type="GO" id="GO:1901890">
    <property type="term" value="P:positive regulation of cell junction assembly"/>
    <property type="evidence" value="ECO:0007669"/>
    <property type="project" value="TreeGrafter"/>
</dbReference>
<dbReference type="GeneID" id="102035370"/>
<evidence type="ECO:0000256" key="4">
    <source>
        <dbReference type="RuleBase" id="RU366054"/>
    </source>
</evidence>
<dbReference type="AlphaFoldDB" id="A0A8N5I4E3"/>
<dbReference type="GO" id="GO:0002020">
    <property type="term" value="F:protease binding"/>
    <property type="evidence" value="ECO:0007669"/>
    <property type="project" value="TreeGrafter"/>
</dbReference>
<feature type="region of interest" description="Disordered" evidence="5">
    <location>
        <begin position="211"/>
        <end position="280"/>
    </location>
</feature>
<evidence type="ECO:0000313" key="7">
    <source>
        <dbReference type="Proteomes" id="UP000504602"/>
    </source>
</evidence>
<reference evidence="8" key="1">
    <citation type="submission" date="2025-08" db="UniProtKB">
        <authorList>
            <consortium name="RefSeq"/>
        </authorList>
    </citation>
    <scope>IDENTIFICATION</scope>
</reference>
<proteinExistence type="inferred from homology"/>
<evidence type="ECO:0000256" key="1">
    <source>
        <dbReference type="ARBA" id="ARBA00007161"/>
    </source>
</evidence>
<dbReference type="RefSeq" id="XP_030921203.1">
    <property type="nucleotide sequence ID" value="XM_031065343.1"/>
</dbReference>
<feature type="compositionally biased region" description="Low complexity" evidence="5">
    <location>
        <begin position="253"/>
        <end position="266"/>
    </location>
</feature>
<dbReference type="GO" id="GO:0045807">
    <property type="term" value="P:positive regulation of endocytosis"/>
    <property type="evidence" value="ECO:0007669"/>
    <property type="project" value="TreeGrafter"/>
</dbReference>
<dbReference type="PANTHER" id="PTHR13806:SF46">
    <property type="entry name" value="FLOTILLIN-1-RELATED"/>
    <property type="match status" value="1"/>
</dbReference>
<dbReference type="PANTHER" id="PTHR13806">
    <property type="entry name" value="FLOTILLIN-RELATED"/>
    <property type="match status" value="1"/>
</dbReference>
<evidence type="ECO:0000256" key="5">
    <source>
        <dbReference type="SAM" id="MobiDB-lite"/>
    </source>
</evidence>
<dbReference type="GO" id="GO:0070528">
    <property type="term" value="P:protein kinase C signaling"/>
    <property type="evidence" value="ECO:0007669"/>
    <property type="project" value="TreeGrafter"/>
</dbReference>
<dbReference type="GO" id="GO:2000049">
    <property type="term" value="P:positive regulation of cell-cell adhesion mediated by cadherin"/>
    <property type="evidence" value="ECO:0007669"/>
    <property type="project" value="TreeGrafter"/>
</dbReference>
<dbReference type="InterPro" id="IPR027705">
    <property type="entry name" value="Flotillin_fam"/>
</dbReference>
<sequence>MVAGSVIPAPPQVKIQGQNKEMLAAACQMFLGKSESEIGQIALETLEGHQRAIMAHMTVEEIYKDRQKFSDQVFRVASSDLVNMGISVVSYTLKDVHDEQDYLRSLGKGRTAQVQRDARVGEAEAKRDAGIREARARQEQVSAQLLSEEATARAQRDFQVAFSECDGAVSARRATAELAFQLQAARSQQAIAAQRGEVALVERAQRVQLQEQEVGRRRQELEAHPSGDEPRPPLLGTQVLLQAEAEAETLKVTPTEPEGGTGATETSQNSPKVSLSATPQ</sequence>
<comment type="subunit">
    <text evidence="4">Heterooligomeric complex.</text>
</comment>
<dbReference type="InterPro" id="IPR036013">
    <property type="entry name" value="Band_7/SPFH_dom_sf"/>
</dbReference>
<dbReference type="GO" id="GO:0072659">
    <property type="term" value="P:protein localization to plasma membrane"/>
    <property type="evidence" value="ECO:0007669"/>
    <property type="project" value="TreeGrafter"/>
</dbReference>
<feature type="domain" description="Band 7" evidence="6">
    <location>
        <begin position="26"/>
        <end position="208"/>
    </location>
</feature>
<dbReference type="Proteomes" id="UP000504602">
    <property type="component" value="Unplaced"/>
</dbReference>
<dbReference type="SMART" id="SM00244">
    <property type="entry name" value="PHB"/>
    <property type="match status" value="1"/>
</dbReference>
<evidence type="ECO:0000256" key="2">
    <source>
        <dbReference type="ARBA" id="ARBA00022753"/>
    </source>
</evidence>
<evidence type="ECO:0000259" key="6">
    <source>
        <dbReference type="SMART" id="SM00244"/>
    </source>
</evidence>
<comment type="similarity">
    <text evidence="1 4">Belongs to the band 7/mec-2 family. Flotillin subfamily.</text>
</comment>
<feature type="compositionally biased region" description="Basic and acidic residues" evidence="5">
    <location>
        <begin position="213"/>
        <end position="231"/>
    </location>
</feature>
<dbReference type="InterPro" id="IPR001107">
    <property type="entry name" value="Band_7"/>
</dbReference>
<feature type="compositionally biased region" description="Polar residues" evidence="5">
    <location>
        <begin position="267"/>
        <end position="280"/>
    </location>
</feature>
<keyword evidence="2" id="KW-0967">Endosome</keyword>
<dbReference type="GO" id="GO:0016600">
    <property type="term" value="C:flotillin complex"/>
    <property type="evidence" value="ECO:0007669"/>
    <property type="project" value="TreeGrafter"/>
</dbReference>
<dbReference type="Pfam" id="PF01145">
    <property type="entry name" value="Band_7"/>
    <property type="match status" value="1"/>
</dbReference>
<comment type="subcellular location">
    <subcellularLocation>
        <location evidence="4">Membrane</location>
    </subcellularLocation>
    <subcellularLocation>
        <location evidence="4">Endosome</location>
    </subcellularLocation>
</comment>
<gene>
    <name evidence="8" type="primary">LOC102035370</name>
</gene>
<organism evidence="7 8">
    <name type="scientific">Geospiza fortis</name>
    <name type="common">Medium ground-finch</name>
    <dbReference type="NCBI Taxonomy" id="48883"/>
    <lineage>
        <taxon>Eukaryota</taxon>
        <taxon>Metazoa</taxon>
        <taxon>Chordata</taxon>
        <taxon>Craniata</taxon>
        <taxon>Vertebrata</taxon>
        <taxon>Euteleostomi</taxon>
        <taxon>Archelosauria</taxon>
        <taxon>Archosauria</taxon>
        <taxon>Dinosauria</taxon>
        <taxon>Saurischia</taxon>
        <taxon>Theropoda</taxon>
        <taxon>Coelurosauria</taxon>
        <taxon>Aves</taxon>
        <taxon>Neognathae</taxon>
        <taxon>Neoaves</taxon>
        <taxon>Telluraves</taxon>
        <taxon>Australaves</taxon>
        <taxon>Passeriformes</taxon>
        <taxon>Thraupidae</taxon>
        <taxon>Geospiza</taxon>
    </lineage>
</organism>
<dbReference type="OrthoDB" id="6080404at2759"/>
<dbReference type="GO" id="GO:0005768">
    <property type="term" value="C:endosome"/>
    <property type="evidence" value="ECO:0007669"/>
    <property type="project" value="UniProtKB-SubCell"/>
</dbReference>
<dbReference type="GO" id="GO:0002090">
    <property type="term" value="P:regulation of receptor internalization"/>
    <property type="evidence" value="ECO:0007669"/>
    <property type="project" value="TreeGrafter"/>
</dbReference>
<accession>A0A8N5I4E3</accession>
<protein>
    <recommendedName>
        <fullName evidence="4">Flotillin</fullName>
    </recommendedName>
</protein>
<keyword evidence="7" id="KW-1185">Reference proteome</keyword>
<evidence type="ECO:0000256" key="3">
    <source>
        <dbReference type="ARBA" id="ARBA00023136"/>
    </source>
</evidence>
<dbReference type="SUPFAM" id="SSF117892">
    <property type="entry name" value="Band 7/SPFH domain"/>
    <property type="match status" value="1"/>
</dbReference>